<dbReference type="InterPro" id="IPR018392">
    <property type="entry name" value="LysM"/>
</dbReference>
<sequence length="1079" mass="114575">RRYDAAGNLIEEKHADGGVERSQYDAFGQRVRLRQANGVLTAYAYNHNGQLTSISSAAMPDMAAAVFDATGKQTGNSALTQTFGYDALGRRTIITAADGIRTKLSYDLRNNLIKQVNAAGTSMATTTLFGHDKFGYQTWMLQQGRKVMTWSYDLRGHVQTHQDLSGTVIQYSYNNLGLLKSQKTGSVSAGHLGQDTVFEYDKTSGLLTRITNNISHTTTRYSYDLAGNRVREKTAIERDGRETNALQDNHVRFDALGRNTDIADGRYSMHIDYDANGNRVHETTRYIDDDGAQRTTDAWNAYDALNRETIIDGTLVNGQAAFDTSNASSHVVTYDNAGNRLTVRQNGLHAMPVSDNEQQQSGWSNIAGVSELAYRYDAVGRLSATWIDGVEAEDRLYDAGGRVVVSGALHLGDKPYIDQLAAVLAANGINTDVHRNTYDAAGKIAQQQVFSAATVSTGTVPVEATAKDHHINPVPTPAGTTLPGAIATTTTTYRYDGNGDLQAYELQQGGKTTLTIYGYDYFDDQVTSQITVRRGSETASSTSTYDGYGHLTDVHASRDAAFNDRVLYNDSNGRVLEKDQNGQRLHSLVVQGEVLGSSGERSNGVLTDTFGSDYVPVSAASQDSGPAQYRVQKDGETLQSIAKAVWGDASLWYVLADANGMAGDATLKAGDMVTIPVKSNAIRSDYQTVKAYDASKVIGDLAPSLPMPAADQGCGVVGQVIQTVIVVVVSAYFGPIAGNIAGQFAGNMMGTQDGFNLKSMAMAAVSEGVSEGMPNMPSTGNTVADTAVRAAAVNATTQAISVATGLQDHFSWANVAGAALGSMAGDAIGEGLKDSAFAQQFGPRGVSIARAIGAGMVTAAARGGSVSVGQVARDAFGNELGNSLNDVIRASQSEFELQRQEDMRQDSMASALGLGRFQGAAPISMVQLSVPSAYDDYLPANLSITAGGTPRLPLQKGGEDHSSEVDGDPFGQRGSTIAGNDGIGYDRDFYKKYQRGEIAFRDDPFDPRPRSGGGMLGGRPGVGALPVVVPLLPGIAVVMPPLFIPGGPRSSDTSLGARILNELGSAFNAAKSTLNEVEQ</sequence>
<comment type="caution">
    <text evidence="2">The sequence shown here is derived from an EMBL/GenBank/DDBJ whole genome shotgun (WGS) entry which is preliminary data.</text>
</comment>
<dbReference type="InterPro" id="IPR036779">
    <property type="entry name" value="LysM_dom_sf"/>
</dbReference>
<dbReference type="Pfam" id="PF05593">
    <property type="entry name" value="RHS_repeat"/>
    <property type="match status" value="3"/>
</dbReference>
<dbReference type="PANTHER" id="PTHR32305">
    <property type="match status" value="1"/>
</dbReference>
<dbReference type="InterPro" id="IPR050708">
    <property type="entry name" value="T6SS_VgrG/RHS"/>
</dbReference>
<feature type="non-terminal residue" evidence="2">
    <location>
        <position position="1"/>
    </location>
</feature>
<proteinExistence type="predicted"/>
<evidence type="ECO:0000313" key="3">
    <source>
        <dbReference type="Proteomes" id="UP000482155"/>
    </source>
</evidence>
<dbReference type="Gene3D" id="2.180.10.10">
    <property type="entry name" value="RHS repeat-associated core"/>
    <property type="match status" value="1"/>
</dbReference>
<evidence type="ECO:0000313" key="2">
    <source>
        <dbReference type="EMBL" id="NEX64918.1"/>
    </source>
</evidence>
<dbReference type="Proteomes" id="UP000482155">
    <property type="component" value="Unassembled WGS sequence"/>
</dbReference>
<dbReference type="EMBL" id="JAAIVB010000090">
    <property type="protein sequence ID" value="NEX64918.1"/>
    <property type="molecule type" value="Genomic_DNA"/>
</dbReference>
<dbReference type="CDD" id="cd00118">
    <property type="entry name" value="LysM"/>
    <property type="match status" value="1"/>
</dbReference>
<dbReference type="InterPro" id="IPR006530">
    <property type="entry name" value="YD"/>
</dbReference>
<dbReference type="RefSeq" id="WP_163968854.1">
    <property type="nucleotide sequence ID" value="NZ_JAAIVB010000090.1"/>
</dbReference>
<name>A0A6B3SWM8_9BURK</name>
<keyword evidence="3" id="KW-1185">Reference proteome</keyword>
<organism evidence="2 3">
    <name type="scientific">Noviherbaspirillum galbum</name>
    <dbReference type="NCBI Taxonomy" id="2709383"/>
    <lineage>
        <taxon>Bacteria</taxon>
        <taxon>Pseudomonadati</taxon>
        <taxon>Pseudomonadota</taxon>
        <taxon>Betaproteobacteria</taxon>
        <taxon>Burkholderiales</taxon>
        <taxon>Oxalobacteraceae</taxon>
        <taxon>Noviherbaspirillum</taxon>
    </lineage>
</organism>
<dbReference type="Gene3D" id="3.10.350.10">
    <property type="entry name" value="LysM domain"/>
    <property type="match status" value="1"/>
</dbReference>
<reference evidence="2 3" key="1">
    <citation type="submission" date="2020-02" db="EMBL/GenBank/DDBJ databases">
        <authorList>
            <person name="Kim M.K."/>
        </authorList>
    </citation>
    <scope>NUCLEOTIDE SEQUENCE [LARGE SCALE GENOMIC DNA]</scope>
    <source>
        <strain evidence="2 3">17J57-3</strain>
    </source>
</reference>
<evidence type="ECO:0000256" key="1">
    <source>
        <dbReference type="SAM" id="MobiDB-lite"/>
    </source>
</evidence>
<dbReference type="NCBIfam" id="TIGR01643">
    <property type="entry name" value="YD_repeat_2x"/>
    <property type="match status" value="2"/>
</dbReference>
<feature type="region of interest" description="Disordered" evidence="1">
    <location>
        <begin position="949"/>
        <end position="978"/>
    </location>
</feature>
<accession>A0A6B3SWM8</accession>
<dbReference type="AlphaFoldDB" id="A0A6B3SWM8"/>
<dbReference type="PANTHER" id="PTHR32305:SF15">
    <property type="entry name" value="PROTEIN RHSA-RELATED"/>
    <property type="match status" value="1"/>
</dbReference>
<gene>
    <name evidence="2" type="ORF">G3574_27925</name>
</gene>
<protein>
    <submittedName>
        <fullName evidence="2">LysM peptidoglycan-binding domain-containing protein</fullName>
    </submittedName>
</protein>
<dbReference type="InterPro" id="IPR031325">
    <property type="entry name" value="RHS_repeat"/>
</dbReference>